<evidence type="ECO:0000256" key="12">
    <source>
        <dbReference type="RuleBase" id="RU365034"/>
    </source>
</evidence>
<dbReference type="NCBIfam" id="NF006733">
    <property type="entry name" value="PRK09264.1"/>
    <property type="match status" value="1"/>
</dbReference>
<dbReference type="EMBL" id="FNNC01000006">
    <property type="protein sequence ID" value="SDW89141.1"/>
    <property type="molecule type" value="Genomic_DNA"/>
</dbReference>
<dbReference type="GO" id="GO:0030170">
    <property type="term" value="F:pyridoxal phosphate binding"/>
    <property type="evidence" value="ECO:0007669"/>
    <property type="project" value="InterPro"/>
</dbReference>
<dbReference type="GO" id="GO:0019491">
    <property type="term" value="P:ectoine biosynthetic process"/>
    <property type="evidence" value="ECO:0007669"/>
    <property type="project" value="UniProtKB-UniPathway"/>
</dbReference>
<dbReference type="PIRSF" id="PIRSF000521">
    <property type="entry name" value="Transaminase_4ab_Lys_Orn"/>
    <property type="match status" value="1"/>
</dbReference>
<dbReference type="InterPro" id="IPR015421">
    <property type="entry name" value="PyrdxlP-dep_Trfase_major"/>
</dbReference>
<dbReference type="Proteomes" id="UP000199488">
    <property type="component" value="Unassembled WGS sequence"/>
</dbReference>
<evidence type="ECO:0000313" key="13">
    <source>
        <dbReference type="EMBL" id="SDW89141.1"/>
    </source>
</evidence>
<accession>A0A1H2X8L4</accession>
<evidence type="ECO:0000256" key="9">
    <source>
        <dbReference type="ARBA" id="ARBA00022898"/>
    </source>
</evidence>
<dbReference type="InterPro" id="IPR004637">
    <property type="entry name" value="Dat"/>
</dbReference>
<dbReference type="InterPro" id="IPR015424">
    <property type="entry name" value="PyrdxlP-dep_Trfase"/>
</dbReference>
<dbReference type="NCBIfam" id="TIGR00709">
    <property type="entry name" value="dat"/>
    <property type="match status" value="1"/>
</dbReference>
<dbReference type="EC" id="2.6.1.76" evidence="5 12"/>
<dbReference type="PANTHER" id="PTHR43552:SF2">
    <property type="entry name" value="DIAMINOBUTYRATE--2-OXOGLUTARATE TRANSAMINASE"/>
    <property type="match status" value="1"/>
</dbReference>
<evidence type="ECO:0000256" key="3">
    <source>
        <dbReference type="ARBA" id="ARBA00004946"/>
    </source>
</evidence>
<comment type="catalytic activity">
    <reaction evidence="10 12">
        <text>L-2,4-diaminobutanoate + 2-oxoglutarate = L-aspartate 4-semialdehyde + L-glutamate</text>
        <dbReference type="Rhea" id="RHEA:11160"/>
        <dbReference type="ChEBI" id="CHEBI:16810"/>
        <dbReference type="ChEBI" id="CHEBI:29985"/>
        <dbReference type="ChEBI" id="CHEBI:58761"/>
        <dbReference type="ChEBI" id="CHEBI:537519"/>
        <dbReference type="EC" id="2.6.1.76"/>
    </reaction>
</comment>
<comment type="function">
    <text evidence="2 12">Catalyzes reversively the conversion of L-aspartate beta-semialdehyde (ASA) to L-2,4-diaminobutyrate (DABA) by transamination with L-glutamate.</text>
</comment>
<evidence type="ECO:0000256" key="5">
    <source>
        <dbReference type="ARBA" id="ARBA00013155"/>
    </source>
</evidence>
<dbReference type="Gene3D" id="3.40.640.10">
    <property type="entry name" value="Type I PLP-dependent aspartate aminotransferase-like (Major domain)"/>
    <property type="match status" value="1"/>
</dbReference>
<dbReference type="STRING" id="1122204.SAMN05421781_2709"/>
<dbReference type="NCBIfam" id="TIGR02407">
    <property type="entry name" value="ectoine_ectB"/>
    <property type="match status" value="1"/>
</dbReference>
<evidence type="ECO:0000313" key="14">
    <source>
        <dbReference type="Proteomes" id="UP000199488"/>
    </source>
</evidence>
<evidence type="ECO:0000256" key="8">
    <source>
        <dbReference type="ARBA" id="ARBA00022679"/>
    </source>
</evidence>
<keyword evidence="14" id="KW-1185">Reference proteome</keyword>
<dbReference type="InterPro" id="IPR005814">
    <property type="entry name" value="Aminotrans_3"/>
</dbReference>
<dbReference type="CDD" id="cd00610">
    <property type="entry name" value="OAT_like"/>
    <property type="match status" value="1"/>
</dbReference>
<dbReference type="Gene3D" id="3.90.1150.10">
    <property type="entry name" value="Aspartate Aminotransferase, domain 1"/>
    <property type="match status" value="1"/>
</dbReference>
<sequence length="427" mass="47135">MMKNDLSVFNEYESEVRSYVRGFPTVFHQAKGYKLWDLDGKEYVDFFSGAGALNYGHNDDNMKEKLLAYIQEDGVTHSLDMATKAKGEFIDAFQNIILKPRDMDYKIMFPGPTGANSVESALKLARKVTGRTNVVSFTNGFHGMTIGALSVTGNKFKRNGAGMPLSNTSVLPYDKFLKESDNSVEYIENFLDNGGSGLDKPAAFIVETVQGEGGLNAASSEWLRSIEKICRERDIKLILDDVQAGVGRTGTFFSFEPAGIKPDFICLSKSIGGNGSPLAITLVAPEYDKFAPGEHNGTFRGNNFAFVTGTEALNYWKDDRLEKNVQQKSERIASFLDDMIKKHPEMKGVRKGRGFMQGIMSPIEDLCDNIAGRCFEHGLIMETAGADDEVFKLFPPITIDDEGLERGLSILQQAIEEVIAESNLVAN</sequence>
<dbReference type="InterPro" id="IPR012773">
    <property type="entry name" value="Ectoine_EctB"/>
</dbReference>
<dbReference type="PANTHER" id="PTHR43552">
    <property type="entry name" value="DIAMINOBUTYRATE--2-OXOGLUTARATE AMINOTRANSFERASE"/>
    <property type="match status" value="1"/>
</dbReference>
<evidence type="ECO:0000256" key="4">
    <source>
        <dbReference type="ARBA" id="ARBA00008954"/>
    </source>
</evidence>
<evidence type="ECO:0000256" key="10">
    <source>
        <dbReference type="ARBA" id="ARBA00049111"/>
    </source>
</evidence>
<dbReference type="InterPro" id="IPR049704">
    <property type="entry name" value="Aminotrans_3_PPA_site"/>
</dbReference>
<dbReference type="GO" id="GO:0047307">
    <property type="term" value="F:diaminobutyrate-pyruvate transaminase activity"/>
    <property type="evidence" value="ECO:0007669"/>
    <property type="project" value="InterPro"/>
</dbReference>
<dbReference type="InterPro" id="IPR015422">
    <property type="entry name" value="PyrdxlP-dep_Trfase_small"/>
</dbReference>
<evidence type="ECO:0000256" key="7">
    <source>
        <dbReference type="ARBA" id="ARBA00022576"/>
    </source>
</evidence>
<protein>
    <recommendedName>
        <fullName evidence="6 12">Diaminobutyrate--2-oxoglutarate transaminase</fullName>
        <ecNumber evidence="5 12">2.6.1.76</ecNumber>
    </recommendedName>
    <alternativeName>
        <fullName evidence="12">DABA aminotransferase</fullName>
    </alternativeName>
</protein>
<dbReference type="AlphaFoldDB" id="A0A1H2X8L4"/>
<dbReference type="GO" id="GO:0045303">
    <property type="term" value="F:diaminobutyrate-2-oxoglutarate transaminase activity"/>
    <property type="evidence" value="ECO:0007669"/>
    <property type="project" value="UniProtKB-EC"/>
</dbReference>
<keyword evidence="8 12" id="KW-0808">Transferase</keyword>
<keyword evidence="9 11" id="KW-0663">Pyridoxal phosphate</keyword>
<keyword evidence="7 12" id="KW-0032">Aminotransferase</keyword>
<organism evidence="13 14">
    <name type="scientific">Marinococcus luteus</name>
    <dbReference type="NCBI Taxonomy" id="1122204"/>
    <lineage>
        <taxon>Bacteria</taxon>
        <taxon>Bacillati</taxon>
        <taxon>Bacillota</taxon>
        <taxon>Bacilli</taxon>
        <taxon>Bacillales</taxon>
        <taxon>Bacillaceae</taxon>
        <taxon>Marinococcus</taxon>
    </lineage>
</organism>
<dbReference type="RefSeq" id="WP_176967778.1">
    <property type="nucleotide sequence ID" value="NZ_FNNC01000006.1"/>
</dbReference>
<dbReference type="SUPFAM" id="SSF53383">
    <property type="entry name" value="PLP-dependent transferases"/>
    <property type="match status" value="1"/>
</dbReference>
<evidence type="ECO:0000256" key="11">
    <source>
        <dbReference type="RuleBase" id="RU003560"/>
    </source>
</evidence>
<comment type="cofactor">
    <cofactor evidence="1 12">
        <name>pyridoxal 5'-phosphate</name>
        <dbReference type="ChEBI" id="CHEBI:597326"/>
    </cofactor>
</comment>
<gene>
    <name evidence="13" type="ORF">SAMN05421781_2709</name>
</gene>
<proteinExistence type="inferred from homology"/>
<reference evidence="13 14" key="1">
    <citation type="submission" date="2016-10" db="EMBL/GenBank/DDBJ databases">
        <authorList>
            <person name="de Groot N.N."/>
        </authorList>
    </citation>
    <scope>NUCLEOTIDE SEQUENCE [LARGE SCALE GENOMIC DNA]</scope>
    <source>
        <strain evidence="13 14">DSM 23126</strain>
    </source>
</reference>
<comment type="pathway">
    <text evidence="3 12">Amine and polyamine biosynthesis; ectoine biosynthesis; L-ectoine from L-aspartate 4-semialdehyde: step 1/3.</text>
</comment>
<evidence type="ECO:0000256" key="1">
    <source>
        <dbReference type="ARBA" id="ARBA00001933"/>
    </source>
</evidence>
<dbReference type="PROSITE" id="PS00600">
    <property type="entry name" value="AA_TRANSFER_CLASS_3"/>
    <property type="match status" value="1"/>
</dbReference>
<dbReference type="UniPathway" id="UPA00067">
    <property type="reaction ID" value="UER00121"/>
</dbReference>
<comment type="similarity">
    <text evidence="4 11">Belongs to the class-III pyridoxal-phosphate-dependent aminotransferase family.</text>
</comment>
<evidence type="ECO:0000256" key="2">
    <source>
        <dbReference type="ARBA" id="ARBA00002189"/>
    </source>
</evidence>
<name>A0A1H2X8L4_9BACI</name>
<dbReference type="Pfam" id="PF00202">
    <property type="entry name" value="Aminotran_3"/>
    <property type="match status" value="1"/>
</dbReference>
<evidence type="ECO:0000256" key="6">
    <source>
        <dbReference type="ARBA" id="ARBA00014798"/>
    </source>
</evidence>